<dbReference type="EMBL" id="MT142321">
    <property type="protein sequence ID" value="QJA78122.1"/>
    <property type="molecule type" value="Genomic_DNA"/>
</dbReference>
<evidence type="ECO:0000313" key="1">
    <source>
        <dbReference type="EMBL" id="QJA78122.1"/>
    </source>
</evidence>
<sequence>MKGRINPEWQSKMTKAVADAANTSNPIPFDPEVISFLPAARWLIHLIASRNFNPSVENLGAGVKRIGIKGTVCPTCGQERR</sequence>
<name>A0A6M3K8I8_9ZZZZ</name>
<proteinExistence type="predicted"/>
<gene>
    <name evidence="1" type="ORF">MM415A01130_0014</name>
</gene>
<protein>
    <submittedName>
        <fullName evidence="1">Uncharacterized protein</fullName>
    </submittedName>
</protein>
<reference evidence="1" key="1">
    <citation type="submission" date="2020-03" db="EMBL/GenBank/DDBJ databases">
        <title>The deep terrestrial virosphere.</title>
        <authorList>
            <person name="Holmfeldt K."/>
            <person name="Nilsson E."/>
            <person name="Simone D."/>
            <person name="Lopez-Fernandez M."/>
            <person name="Wu X."/>
            <person name="de Brujin I."/>
            <person name="Lundin D."/>
            <person name="Andersson A."/>
            <person name="Bertilsson S."/>
            <person name="Dopson M."/>
        </authorList>
    </citation>
    <scope>NUCLEOTIDE SEQUENCE</scope>
    <source>
        <strain evidence="1">MM415A01130</strain>
    </source>
</reference>
<accession>A0A6M3K8I8</accession>
<organism evidence="1">
    <name type="scientific">viral metagenome</name>
    <dbReference type="NCBI Taxonomy" id="1070528"/>
    <lineage>
        <taxon>unclassified sequences</taxon>
        <taxon>metagenomes</taxon>
        <taxon>organismal metagenomes</taxon>
    </lineage>
</organism>
<dbReference type="AlphaFoldDB" id="A0A6M3K8I8"/>